<reference evidence="3 4" key="1">
    <citation type="submission" date="2022-09" db="EMBL/GenBank/DDBJ databases">
        <authorList>
            <person name="Kop L."/>
        </authorList>
    </citation>
    <scope>NUCLEOTIDE SEQUENCE [LARGE SCALE GENOMIC DNA]</scope>
    <source>
        <strain evidence="3 4">347</strain>
    </source>
</reference>
<dbReference type="Gene3D" id="3.40.50.410">
    <property type="entry name" value="von Willebrand factor, type A domain"/>
    <property type="match status" value="1"/>
</dbReference>
<feature type="signal peptide" evidence="1">
    <location>
        <begin position="1"/>
        <end position="20"/>
    </location>
</feature>
<proteinExistence type="predicted"/>
<organism evidence="3 4">
    <name type="scientific">Nitrospina watsonii</name>
    <dbReference type="NCBI Taxonomy" id="1323948"/>
    <lineage>
        <taxon>Bacteria</taxon>
        <taxon>Pseudomonadati</taxon>
        <taxon>Nitrospinota/Tectimicrobiota group</taxon>
        <taxon>Nitrospinota</taxon>
        <taxon>Nitrospinia</taxon>
        <taxon>Nitrospinales</taxon>
        <taxon>Nitrospinaceae</taxon>
        <taxon>Nitrospina</taxon>
    </lineage>
</organism>
<dbReference type="Proteomes" id="UP001157733">
    <property type="component" value="Chromosome"/>
</dbReference>
<evidence type="ECO:0000313" key="3">
    <source>
        <dbReference type="EMBL" id="CAI2718770.1"/>
    </source>
</evidence>
<sequence>MKRMISILLCILFFYGCAEHASNSRGVYLLLDTSGTYTKELKKAQQIINFLLGTLGPGDTIAVARIDSASFSEKDIVAKVTFDSRPSVANAQKRKFAEIINDFVDQVKGSQYTDITGGLFQAIEYLNEVQASDKHILIYSDLKEELPEGYNRNLNFTLDGFHVRALNVTKLRADNVNPEEYVDRLKVWKQKVETGGGQWQVINDLDREDALVLS</sequence>
<keyword evidence="1" id="KW-0732">Signal</keyword>
<dbReference type="EMBL" id="OX336137">
    <property type="protein sequence ID" value="CAI2718770.1"/>
    <property type="molecule type" value="Genomic_DNA"/>
</dbReference>
<dbReference type="RefSeq" id="WP_282011648.1">
    <property type="nucleotide sequence ID" value="NZ_OX336137.1"/>
</dbReference>
<name>A0ABM9HEV4_9BACT</name>
<dbReference type="PROSITE" id="PS50234">
    <property type="entry name" value="VWFA"/>
    <property type="match status" value="1"/>
</dbReference>
<dbReference type="InterPro" id="IPR002035">
    <property type="entry name" value="VWF_A"/>
</dbReference>
<dbReference type="SUPFAM" id="SSF53300">
    <property type="entry name" value="vWA-like"/>
    <property type="match status" value="1"/>
</dbReference>
<evidence type="ECO:0000313" key="4">
    <source>
        <dbReference type="Proteomes" id="UP001157733"/>
    </source>
</evidence>
<evidence type="ECO:0000256" key="1">
    <source>
        <dbReference type="SAM" id="SignalP"/>
    </source>
</evidence>
<feature type="domain" description="VWFA" evidence="2">
    <location>
        <begin position="26"/>
        <end position="193"/>
    </location>
</feature>
<keyword evidence="4" id="KW-1185">Reference proteome</keyword>
<protein>
    <submittedName>
        <fullName evidence="3">VWFA domain-containing protein</fullName>
    </submittedName>
</protein>
<feature type="chain" id="PRO_5046725644" evidence="1">
    <location>
        <begin position="21"/>
        <end position="214"/>
    </location>
</feature>
<dbReference type="InterPro" id="IPR036465">
    <property type="entry name" value="vWFA_dom_sf"/>
</dbReference>
<gene>
    <name evidence="3" type="ORF">NSPWAT_1914</name>
</gene>
<evidence type="ECO:0000259" key="2">
    <source>
        <dbReference type="PROSITE" id="PS50234"/>
    </source>
</evidence>
<dbReference type="PROSITE" id="PS51257">
    <property type="entry name" value="PROKAR_LIPOPROTEIN"/>
    <property type="match status" value="1"/>
</dbReference>
<accession>A0ABM9HEV4</accession>